<dbReference type="Pfam" id="PF00394">
    <property type="entry name" value="Cu-oxidase"/>
    <property type="match status" value="1"/>
</dbReference>
<evidence type="ECO:0000259" key="14">
    <source>
        <dbReference type="Pfam" id="PF00394"/>
    </source>
</evidence>
<keyword evidence="12" id="KW-0325">Glycoprotein</keyword>
<evidence type="ECO:0000256" key="7">
    <source>
        <dbReference type="ARBA" id="ARBA00022525"/>
    </source>
</evidence>
<dbReference type="InterPro" id="IPR034285">
    <property type="entry name" value="CuRO_2_LCC"/>
</dbReference>
<dbReference type="Pfam" id="PF07732">
    <property type="entry name" value="Cu-oxidase_3"/>
    <property type="match status" value="1"/>
</dbReference>
<keyword evidence="11" id="KW-0186">Copper</keyword>
<evidence type="ECO:0000256" key="10">
    <source>
        <dbReference type="ARBA" id="ARBA00023002"/>
    </source>
</evidence>
<proteinExistence type="inferred from homology"/>
<name>A0A7J9M7S5_GOSSC</name>
<keyword evidence="13" id="KW-0439">Lignin degradation</keyword>
<dbReference type="InterPro" id="IPR011706">
    <property type="entry name" value="Cu-oxidase_C"/>
</dbReference>
<evidence type="ECO:0000259" key="15">
    <source>
        <dbReference type="Pfam" id="PF07731"/>
    </source>
</evidence>
<dbReference type="InterPro" id="IPR045087">
    <property type="entry name" value="Cu-oxidase_fam"/>
</dbReference>
<keyword evidence="9" id="KW-0677">Repeat</keyword>
<evidence type="ECO:0000256" key="6">
    <source>
        <dbReference type="ARBA" id="ARBA00022523"/>
    </source>
</evidence>
<keyword evidence="7" id="KW-0964">Secreted</keyword>
<keyword evidence="18" id="KW-1185">Reference proteome</keyword>
<dbReference type="InterPro" id="IPR001117">
    <property type="entry name" value="Cu-oxidase_2nd"/>
</dbReference>
<dbReference type="GO" id="GO:0048046">
    <property type="term" value="C:apoplast"/>
    <property type="evidence" value="ECO:0007669"/>
    <property type="project" value="UniProtKB-SubCell"/>
</dbReference>
<dbReference type="PROSITE" id="PS00080">
    <property type="entry name" value="MULTICOPPER_OXIDASE2"/>
    <property type="match status" value="1"/>
</dbReference>
<evidence type="ECO:0000313" key="18">
    <source>
        <dbReference type="Proteomes" id="UP000593576"/>
    </source>
</evidence>
<dbReference type="InterPro" id="IPR002355">
    <property type="entry name" value="Cu_oxidase_Cu_BS"/>
</dbReference>
<comment type="subcellular location">
    <subcellularLocation>
        <location evidence="3">Secreted</location>
        <location evidence="3">Extracellular space</location>
        <location evidence="3">Apoplast</location>
    </subcellularLocation>
</comment>
<accession>A0A7J9M7S5</accession>
<dbReference type="GO" id="GO:0046274">
    <property type="term" value="P:lignin catabolic process"/>
    <property type="evidence" value="ECO:0007669"/>
    <property type="project" value="UniProtKB-KW"/>
</dbReference>
<evidence type="ECO:0000256" key="12">
    <source>
        <dbReference type="ARBA" id="ARBA00023180"/>
    </source>
</evidence>
<comment type="catalytic activity">
    <reaction evidence="1">
        <text>4 hydroquinone + O2 = 4 benzosemiquinone + 2 H2O</text>
        <dbReference type="Rhea" id="RHEA:11276"/>
        <dbReference type="ChEBI" id="CHEBI:15377"/>
        <dbReference type="ChEBI" id="CHEBI:15379"/>
        <dbReference type="ChEBI" id="CHEBI:17594"/>
        <dbReference type="ChEBI" id="CHEBI:17977"/>
        <dbReference type="EC" id="1.10.3.2"/>
    </reaction>
</comment>
<keyword evidence="8" id="KW-0479">Metal-binding</keyword>
<evidence type="ECO:0000256" key="1">
    <source>
        <dbReference type="ARBA" id="ARBA00000349"/>
    </source>
</evidence>
<dbReference type="FunFam" id="2.60.40.420:FF:000049">
    <property type="entry name" value="Laccase"/>
    <property type="match status" value="1"/>
</dbReference>
<evidence type="ECO:0000256" key="8">
    <source>
        <dbReference type="ARBA" id="ARBA00022723"/>
    </source>
</evidence>
<dbReference type="GO" id="GO:0052716">
    <property type="term" value="F:hydroquinone:oxygen oxidoreductase activity"/>
    <property type="evidence" value="ECO:0007669"/>
    <property type="project" value="UniProtKB-EC"/>
</dbReference>
<reference evidence="17 18" key="1">
    <citation type="journal article" date="2019" name="Genome Biol. Evol.">
        <title>Insights into the evolution of the New World diploid cottons (Gossypium, subgenus Houzingenia) based on genome sequencing.</title>
        <authorList>
            <person name="Grover C.E."/>
            <person name="Arick M.A. 2nd"/>
            <person name="Thrash A."/>
            <person name="Conover J.L."/>
            <person name="Sanders W.S."/>
            <person name="Peterson D.G."/>
            <person name="Frelichowski J.E."/>
            <person name="Scheffler J.A."/>
            <person name="Scheffler B.E."/>
            <person name="Wendel J.F."/>
        </authorList>
    </citation>
    <scope>NUCLEOTIDE SEQUENCE [LARGE SCALE GENOMIC DNA]</scope>
    <source>
        <strain evidence="17">1</strain>
        <tissue evidence="17">Leaf</tissue>
    </source>
</reference>
<keyword evidence="10" id="KW-0560">Oxidoreductase</keyword>
<dbReference type="Gene3D" id="2.60.40.420">
    <property type="entry name" value="Cupredoxins - blue copper proteins"/>
    <property type="match status" value="3"/>
</dbReference>
<protein>
    <recommendedName>
        <fullName evidence="5">laccase</fullName>
        <ecNumber evidence="5">1.10.3.2</ecNumber>
    </recommendedName>
</protein>
<dbReference type="AlphaFoldDB" id="A0A7J9M7S5"/>
<feature type="domain" description="Plastocyanin-like" evidence="15">
    <location>
        <begin position="286"/>
        <end position="352"/>
    </location>
</feature>
<feature type="domain" description="Plastocyanin-like" evidence="16">
    <location>
        <begin position="1"/>
        <end position="51"/>
    </location>
</feature>
<evidence type="ECO:0000256" key="11">
    <source>
        <dbReference type="ARBA" id="ARBA00023008"/>
    </source>
</evidence>
<dbReference type="SUPFAM" id="SSF49503">
    <property type="entry name" value="Cupredoxins"/>
    <property type="match status" value="3"/>
</dbReference>
<comment type="similarity">
    <text evidence="4">Belongs to the multicopper oxidase family.</text>
</comment>
<dbReference type="InterPro" id="IPR011707">
    <property type="entry name" value="Cu-oxidase-like_N"/>
</dbReference>
<dbReference type="CDD" id="cd13875">
    <property type="entry name" value="CuRO_2_LCC_plant"/>
    <property type="match status" value="1"/>
</dbReference>
<organism evidence="17 18">
    <name type="scientific">Gossypium schwendimanii</name>
    <name type="common">Cotton</name>
    <dbReference type="NCBI Taxonomy" id="34291"/>
    <lineage>
        <taxon>Eukaryota</taxon>
        <taxon>Viridiplantae</taxon>
        <taxon>Streptophyta</taxon>
        <taxon>Embryophyta</taxon>
        <taxon>Tracheophyta</taxon>
        <taxon>Spermatophyta</taxon>
        <taxon>Magnoliopsida</taxon>
        <taxon>eudicotyledons</taxon>
        <taxon>Gunneridae</taxon>
        <taxon>Pentapetalae</taxon>
        <taxon>rosids</taxon>
        <taxon>malvids</taxon>
        <taxon>Malvales</taxon>
        <taxon>Malvaceae</taxon>
        <taxon>Malvoideae</taxon>
        <taxon>Gossypium</taxon>
    </lineage>
</organism>
<comment type="cofactor">
    <cofactor evidence="2">
        <name>Cu cation</name>
        <dbReference type="ChEBI" id="CHEBI:23378"/>
    </cofactor>
</comment>
<dbReference type="Pfam" id="PF07731">
    <property type="entry name" value="Cu-oxidase_2"/>
    <property type="match status" value="1"/>
</dbReference>
<evidence type="ECO:0000256" key="13">
    <source>
        <dbReference type="ARBA" id="ARBA00023185"/>
    </source>
</evidence>
<evidence type="ECO:0000256" key="3">
    <source>
        <dbReference type="ARBA" id="ARBA00004271"/>
    </source>
</evidence>
<evidence type="ECO:0000256" key="2">
    <source>
        <dbReference type="ARBA" id="ARBA00001935"/>
    </source>
</evidence>
<comment type="caution">
    <text evidence="17">The sequence shown here is derived from an EMBL/GenBank/DDBJ whole genome shotgun (WGS) entry which is preliminary data.</text>
</comment>
<dbReference type="PANTHER" id="PTHR11709">
    <property type="entry name" value="MULTI-COPPER OXIDASE"/>
    <property type="match status" value="1"/>
</dbReference>
<evidence type="ECO:0000256" key="4">
    <source>
        <dbReference type="ARBA" id="ARBA00010609"/>
    </source>
</evidence>
<feature type="domain" description="Plastocyanin-like" evidence="14">
    <location>
        <begin position="65"/>
        <end position="214"/>
    </location>
</feature>
<dbReference type="PANTHER" id="PTHR11709:SF431">
    <property type="entry name" value="LACCASE-5"/>
    <property type="match status" value="1"/>
</dbReference>
<evidence type="ECO:0000259" key="16">
    <source>
        <dbReference type="Pfam" id="PF07732"/>
    </source>
</evidence>
<evidence type="ECO:0000313" key="17">
    <source>
        <dbReference type="EMBL" id="MBA0867172.1"/>
    </source>
</evidence>
<dbReference type="InterPro" id="IPR033138">
    <property type="entry name" value="Cu_oxidase_CS"/>
</dbReference>
<dbReference type="GO" id="GO:0005507">
    <property type="term" value="F:copper ion binding"/>
    <property type="evidence" value="ECO:0007669"/>
    <property type="project" value="InterPro"/>
</dbReference>
<dbReference type="PROSITE" id="PS00079">
    <property type="entry name" value="MULTICOPPER_OXIDASE1"/>
    <property type="match status" value="1"/>
</dbReference>
<dbReference type="EC" id="1.10.3.2" evidence="5"/>
<gene>
    <name evidence="17" type="ORF">Goshw_027956</name>
</gene>
<evidence type="ECO:0000256" key="5">
    <source>
        <dbReference type="ARBA" id="ARBA00012297"/>
    </source>
</evidence>
<keyword evidence="6" id="KW-0052">Apoplast</keyword>
<dbReference type="InterPro" id="IPR008972">
    <property type="entry name" value="Cupredoxin"/>
</dbReference>
<sequence>GPEFVTQCPIRPGGSYTYRFTIQGQEGTLWWHAHSSWLRATVYGALIIRPRLGESYPFPKPNLETPIVLGEWWDANPIDVVREATRTGAAPNVSDACTINAQPGDLYKCSSKDTTSIPIDAGETNLLRVINAALNQPLFFSVANHTLTVVGADATYIKPFTTSVLMLGAGQTTDVLIKADQRPARYYMAARAYQSAQNVPFDSTTTTAILEYKSSKKGNAPKLIMPSLPAYNDTNTVTAFSRSFRSPQKVQVPTEIDESLFFTVGLGLNNCPPNFRRSRCQGPNEGFGNFNPKRDTSKFNLVDPPLRNMVAVPANGWAVIRFVADNPGVWLMHCHLDVHITWGLAMAFLVENGVGELQSLPAPPSDLPLC</sequence>
<dbReference type="Proteomes" id="UP000593576">
    <property type="component" value="Unassembled WGS sequence"/>
</dbReference>
<dbReference type="OrthoDB" id="2121828at2759"/>
<evidence type="ECO:0000256" key="9">
    <source>
        <dbReference type="ARBA" id="ARBA00022737"/>
    </source>
</evidence>
<dbReference type="EMBL" id="JABFAF010000009">
    <property type="protein sequence ID" value="MBA0867172.1"/>
    <property type="molecule type" value="Genomic_DNA"/>
</dbReference>
<feature type="non-terminal residue" evidence="17">
    <location>
        <position position="370"/>
    </location>
</feature>